<evidence type="ECO:0000313" key="2">
    <source>
        <dbReference type="EnsemblPlants" id="Zm00001eb245330_P001"/>
    </source>
</evidence>
<proteinExistence type="predicted"/>
<name>A0A804PJG6_MAIZE</name>
<accession>A0A804PJG6</accession>
<sequence>MHERNYNDKIRTVSTEFSFAVHLIFLQLRGRQKAIKRPHVRHASKARTNNRDNNTVARTLIIYHPPALQLHATRACSVVADLGGGHGDADGRVLLLRLGGPVLGARHGGAGAADGCHGRRSSREHDGAASVGGGPGLGCC</sequence>
<dbReference type="InParanoid" id="A0A804PJG6"/>
<organism evidence="2 3">
    <name type="scientific">Zea mays</name>
    <name type="common">Maize</name>
    <dbReference type="NCBI Taxonomy" id="4577"/>
    <lineage>
        <taxon>Eukaryota</taxon>
        <taxon>Viridiplantae</taxon>
        <taxon>Streptophyta</taxon>
        <taxon>Embryophyta</taxon>
        <taxon>Tracheophyta</taxon>
        <taxon>Spermatophyta</taxon>
        <taxon>Magnoliopsida</taxon>
        <taxon>Liliopsida</taxon>
        <taxon>Poales</taxon>
        <taxon>Poaceae</taxon>
        <taxon>PACMAD clade</taxon>
        <taxon>Panicoideae</taxon>
        <taxon>Andropogonodae</taxon>
        <taxon>Andropogoneae</taxon>
        <taxon>Tripsacinae</taxon>
        <taxon>Zea</taxon>
    </lineage>
</organism>
<reference evidence="2" key="3">
    <citation type="submission" date="2021-05" db="UniProtKB">
        <authorList>
            <consortium name="EnsemblPlants"/>
        </authorList>
    </citation>
    <scope>IDENTIFICATION</scope>
    <source>
        <strain evidence="2">cv. B73</strain>
    </source>
</reference>
<keyword evidence="3" id="KW-1185">Reference proteome</keyword>
<dbReference type="EnsemblPlants" id="Zm00001eb245330_T001">
    <property type="protein sequence ID" value="Zm00001eb245330_P001"/>
    <property type="gene ID" value="Zm00001eb245330"/>
</dbReference>
<reference evidence="2" key="2">
    <citation type="submission" date="2019-07" db="EMBL/GenBank/DDBJ databases">
        <authorList>
            <person name="Seetharam A."/>
            <person name="Woodhouse M."/>
            <person name="Cannon E."/>
        </authorList>
    </citation>
    <scope>NUCLEOTIDE SEQUENCE [LARGE SCALE GENOMIC DNA]</scope>
    <source>
        <strain evidence="2">cv. B73</strain>
    </source>
</reference>
<reference evidence="3" key="1">
    <citation type="journal article" date="2009" name="Science">
        <title>The B73 maize genome: complexity, diversity, and dynamics.</title>
        <authorList>
            <person name="Schnable P.S."/>
            <person name="Ware D."/>
            <person name="Fulton R.S."/>
            <person name="Stein J.C."/>
            <person name="Wei F."/>
            <person name="Pasternak S."/>
            <person name="Liang C."/>
            <person name="Zhang J."/>
            <person name="Fulton L."/>
            <person name="Graves T.A."/>
            <person name="Minx P."/>
            <person name="Reily A.D."/>
            <person name="Courtney L."/>
            <person name="Kruchowski S.S."/>
            <person name="Tomlinson C."/>
            <person name="Strong C."/>
            <person name="Delehaunty K."/>
            <person name="Fronick C."/>
            <person name="Courtney B."/>
            <person name="Rock S.M."/>
            <person name="Belter E."/>
            <person name="Du F."/>
            <person name="Kim K."/>
            <person name="Abbott R.M."/>
            <person name="Cotton M."/>
            <person name="Levy A."/>
            <person name="Marchetto P."/>
            <person name="Ochoa K."/>
            <person name="Jackson S.M."/>
            <person name="Gillam B."/>
            <person name="Chen W."/>
            <person name="Yan L."/>
            <person name="Higginbotham J."/>
            <person name="Cardenas M."/>
            <person name="Waligorski J."/>
            <person name="Applebaum E."/>
            <person name="Phelps L."/>
            <person name="Falcone J."/>
            <person name="Kanchi K."/>
            <person name="Thane T."/>
            <person name="Scimone A."/>
            <person name="Thane N."/>
            <person name="Henke J."/>
            <person name="Wang T."/>
            <person name="Ruppert J."/>
            <person name="Shah N."/>
            <person name="Rotter K."/>
            <person name="Hodges J."/>
            <person name="Ingenthron E."/>
            <person name="Cordes M."/>
            <person name="Kohlberg S."/>
            <person name="Sgro J."/>
            <person name="Delgado B."/>
            <person name="Mead K."/>
            <person name="Chinwalla A."/>
            <person name="Leonard S."/>
            <person name="Crouse K."/>
            <person name="Collura K."/>
            <person name="Kudrna D."/>
            <person name="Currie J."/>
            <person name="He R."/>
            <person name="Angelova A."/>
            <person name="Rajasekar S."/>
            <person name="Mueller T."/>
            <person name="Lomeli R."/>
            <person name="Scara G."/>
            <person name="Ko A."/>
            <person name="Delaney K."/>
            <person name="Wissotski M."/>
            <person name="Lopez G."/>
            <person name="Campos D."/>
            <person name="Braidotti M."/>
            <person name="Ashley E."/>
            <person name="Golser W."/>
            <person name="Kim H."/>
            <person name="Lee S."/>
            <person name="Lin J."/>
            <person name="Dujmic Z."/>
            <person name="Kim W."/>
            <person name="Talag J."/>
            <person name="Zuccolo A."/>
            <person name="Fan C."/>
            <person name="Sebastian A."/>
            <person name="Kramer M."/>
            <person name="Spiegel L."/>
            <person name="Nascimento L."/>
            <person name="Zutavern T."/>
            <person name="Miller B."/>
            <person name="Ambroise C."/>
            <person name="Muller S."/>
            <person name="Spooner W."/>
            <person name="Narechania A."/>
            <person name="Ren L."/>
            <person name="Wei S."/>
            <person name="Kumari S."/>
            <person name="Faga B."/>
            <person name="Levy M.J."/>
            <person name="McMahan L."/>
            <person name="Van Buren P."/>
            <person name="Vaughn M.W."/>
            <person name="Ying K."/>
            <person name="Yeh C.-T."/>
            <person name="Emrich S.J."/>
            <person name="Jia Y."/>
            <person name="Kalyanaraman A."/>
            <person name="Hsia A.-P."/>
            <person name="Barbazuk W.B."/>
            <person name="Baucom R.S."/>
            <person name="Brutnell T.P."/>
            <person name="Carpita N.C."/>
            <person name="Chaparro C."/>
            <person name="Chia J.-M."/>
            <person name="Deragon J.-M."/>
            <person name="Estill J.C."/>
            <person name="Fu Y."/>
            <person name="Jeddeloh J.A."/>
            <person name="Han Y."/>
            <person name="Lee H."/>
            <person name="Li P."/>
            <person name="Lisch D.R."/>
            <person name="Liu S."/>
            <person name="Liu Z."/>
            <person name="Nagel D.H."/>
            <person name="McCann M.C."/>
            <person name="SanMiguel P."/>
            <person name="Myers A.M."/>
            <person name="Nettleton D."/>
            <person name="Nguyen J."/>
            <person name="Penning B.W."/>
            <person name="Ponnala L."/>
            <person name="Schneider K.L."/>
            <person name="Schwartz D.C."/>
            <person name="Sharma A."/>
            <person name="Soderlund C."/>
            <person name="Springer N.M."/>
            <person name="Sun Q."/>
            <person name="Wang H."/>
            <person name="Waterman M."/>
            <person name="Westerman R."/>
            <person name="Wolfgruber T.K."/>
            <person name="Yang L."/>
            <person name="Yu Y."/>
            <person name="Zhang L."/>
            <person name="Zhou S."/>
            <person name="Zhu Q."/>
            <person name="Bennetzen J.L."/>
            <person name="Dawe R.K."/>
            <person name="Jiang J."/>
            <person name="Jiang N."/>
            <person name="Presting G.G."/>
            <person name="Wessler S.R."/>
            <person name="Aluru S."/>
            <person name="Martienssen R.A."/>
            <person name="Clifton S.W."/>
            <person name="McCombie W.R."/>
            <person name="Wing R.A."/>
            <person name="Wilson R.K."/>
        </authorList>
    </citation>
    <scope>NUCLEOTIDE SEQUENCE [LARGE SCALE GENOMIC DNA]</scope>
    <source>
        <strain evidence="3">cv. B73</strain>
    </source>
</reference>
<dbReference type="Gramene" id="Zm00001eb245330_T001">
    <property type="protein sequence ID" value="Zm00001eb245330_P001"/>
    <property type="gene ID" value="Zm00001eb245330"/>
</dbReference>
<protein>
    <submittedName>
        <fullName evidence="2">Uncharacterized protein</fullName>
    </submittedName>
</protein>
<evidence type="ECO:0000313" key="3">
    <source>
        <dbReference type="Proteomes" id="UP000007305"/>
    </source>
</evidence>
<dbReference type="Proteomes" id="UP000007305">
    <property type="component" value="Chromosome 5"/>
</dbReference>
<feature type="region of interest" description="Disordered" evidence="1">
    <location>
        <begin position="111"/>
        <end position="130"/>
    </location>
</feature>
<evidence type="ECO:0000256" key="1">
    <source>
        <dbReference type="SAM" id="MobiDB-lite"/>
    </source>
</evidence>
<dbReference type="AlphaFoldDB" id="A0A804PJG6"/>